<reference evidence="2" key="1">
    <citation type="submission" date="2018-12" db="EMBL/GenBank/DDBJ databases">
        <title>Singled stranded DNA viruses identified in blackflies (Austrosimulium ungulatum) sampled in New Zealand.</title>
        <authorList>
            <person name="Kraberger S."/>
            <person name="Fontenele R.S."/>
            <person name="Schmidlin K."/>
            <person name="Walters M."/>
            <person name="Varsani A."/>
        </authorList>
    </citation>
    <scope>NUCLEOTIDE SEQUENCE [LARGE SCALE GENOMIC DNA]</scope>
    <source>
        <strain evidence="2">175</strain>
    </source>
</reference>
<protein>
    <submittedName>
        <fullName evidence="2">Internal scaffolding protein</fullName>
    </submittedName>
</protein>
<name>A0A4P8PSV0_9VIRU</name>
<evidence type="ECO:0000256" key="1">
    <source>
        <dbReference type="SAM" id="MobiDB-lite"/>
    </source>
</evidence>
<dbReference type="InterPro" id="IPR014131">
    <property type="entry name" value="Chlamydia_phage_Vp3"/>
</dbReference>
<accession>A0A4P8PSV0</accession>
<sequence length="233" mass="26028">MCFADHFEFYFVDVREFRFCCLHAFHACFVEFETLLEGALDFVVHRVFPCGGLPRFPSMEFPMSVKKIFVRDGMSYDTALYDAGVDCRVDPDTGEELTTMTKQSFKDDCDINNIMRKYERTGVLDHTAMSVPQYGEYMGSMSYQDSLNAILYAQDQFAALPADLRARFGNDPAELLSFMEDSANLDEAVKLGLVQKPIVPQPLSVVADTPPAERPAKTAPKPSKTAPVADDAA</sequence>
<evidence type="ECO:0000313" key="2">
    <source>
        <dbReference type="EMBL" id="QCQ85075.1"/>
    </source>
</evidence>
<dbReference type="Proteomes" id="UP000322384">
    <property type="component" value="Segment"/>
</dbReference>
<dbReference type="Pfam" id="PF09675">
    <property type="entry name" value="Chlamy_scaf"/>
    <property type="match status" value="1"/>
</dbReference>
<feature type="region of interest" description="Disordered" evidence="1">
    <location>
        <begin position="204"/>
        <end position="233"/>
    </location>
</feature>
<dbReference type="EMBL" id="MK249220">
    <property type="protein sequence ID" value="QCQ85075.1"/>
    <property type="molecule type" value="Genomic_DNA"/>
</dbReference>
<proteinExistence type="predicted"/>
<organism evidence="2">
    <name type="scientific">Blackfly microvirus SF02</name>
    <dbReference type="NCBI Taxonomy" id="2576452"/>
    <lineage>
        <taxon>Viruses</taxon>
        <taxon>Monodnaviria</taxon>
        <taxon>Sangervirae</taxon>
        <taxon>Phixviricota</taxon>
        <taxon>Malgrandaviricetes</taxon>
        <taxon>Petitvirales</taxon>
        <taxon>Microviridae</taxon>
        <taxon>Microvirus</taxon>
    </lineage>
</organism>